<reference evidence="1 2" key="1">
    <citation type="journal article" date="2013" name="Mar. Genomics">
        <title>Expression of sulfatases in Rhodopirellula baltica and the diversity of sulfatases in the genus Rhodopirellula.</title>
        <authorList>
            <person name="Wegner C.E."/>
            <person name="Richter-Heitmann T."/>
            <person name="Klindworth A."/>
            <person name="Klockow C."/>
            <person name="Richter M."/>
            <person name="Achstetter T."/>
            <person name="Glockner F.O."/>
            <person name="Harder J."/>
        </authorList>
    </citation>
    <scope>NUCLEOTIDE SEQUENCE [LARGE SCALE GENOMIC DNA]</scope>
    <source>
        <strain evidence="1 2">SM1</strain>
    </source>
</reference>
<sequence length="271" mass="31355">MVGGNRPDIASIDCFLPTREQVNVPKVCVLLLTHESKPSIIKQFDSMEVPAGWSKYLLVDEDSCAVSEFGNRNVVGFRHERLVKVGYRPIAATLIPGSAHFPVIEFASTHKYDYVWAIEFDVHWTASWLRFFNQFDHHADFLTTQLRRYDSDPDWCWWESMQSPPGTIFPWRHPHASLASFNPIYRLSAAAVSALRRRFLWGWTGHNEVTIATLLEQDGFVVADMDGTSEFALATPRERIYSMETMRWRPEFSLQDVSTFETNRLYHPVKH</sequence>
<dbReference type="EMBL" id="ANOG01000607">
    <property type="protein sequence ID" value="EMI18846.1"/>
    <property type="molecule type" value="Genomic_DNA"/>
</dbReference>
<keyword evidence="2" id="KW-1185">Reference proteome</keyword>
<dbReference type="PATRIC" id="fig|1265738.3.peg.4242"/>
<evidence type="ECO:0000313" key="1">
    <source>
        <dbReference type="EMBL" id="EMI18846.1"/>
    </source>
</evidence>
<accession>M5RI43</accession>
<evidence type="ECO:0000313" key="2">
    <source>
        <dbReference type="Proteomes" id="UP000011991"/>
    </source>
</evidence>
<proteinExistence type="predicted"/>
<name>M5RI43_9BACT</name>
<dbReference type="Proteomes" id="UP000011991">
    <property type="component" value="Unassembled WGS sequence"/>
</dbReference>
<protein>
    <submittedName>
        <fullName evidence="1">Uncharacterized protein</fullName>
    </submittedName>
</protein>
<dbReference type="AlphaFoldDB" id="M5RI43"/>
<gene>
    <name evidence="1" type="ORF">RMSM_04235</name>
</gene>
<organism evidence="1 2">
    <name type="scientific">Rhodopirellula maiorica SM1</name>
    <dbReference type="NCBI Taxonomy" id="1265738"/>
    <lineage>
        <taxon>Bacteria</taxon>
        <taxon>Pseudomonadati</taxon>
        <taxon>Planctomycetota</taxon>
        <taxon>Planctomycetia</taxon>
        <taxon>Pirellulales</taxon>
        <taxon>Pirellulaceae</taxon>
        <taxon>Novipirellula</taxon>
    </lineage>
</organism>
<comment type="caution">
    <text evidence="1">The sequence shown here is derived from an EMBL/GenBank/DDBJ whole genome shotgun (WGS) entry which is preliminary data.</text>
</comment>